<proteinExistence type="predicted"/>
<protein>
    <submittedName>
        <fullName evidence="2">Uncharacterized protein</fullName>
    </submittedName>
</protein>
<name>A0AAV7KYU8_PLEWA</name>
<dbReference type="EMBL" id="JANPWB010000016">
    <property type="protein sequence ID" value="KAJ1081343.1"/>
    <property type="molecule type" value="Genomic_DNA"/>
</dbReference>
<sequence length="92" mass="10580">MYSRMRSMSRKRSKTPKPHTKKVMKKSQKKKYKAKKLSKKVPTNAPCCLLRKVSPEAENDEAQESSFSEVLQKVKRHLGDNQVFDAPQLSTS</sequence>
<organism evidence="2 3">
    <name type="scientific">Pleurodeles waltl</name>
    <name type="common">Iberian ribbed newt</name>
    <dbReference type="NCBI Taxonomy" id="8319"/>
    <lineage>
        <taxon>Eukaryota</taxon>
        <taxon>Metazoa</taxon>
        <taxon>Chordata</taxon>
        <taxon>Craniata</taxon>
        <taxon>Vertebrata</taxon>
        <taxon>Euteleostomi</taxon>
        <taxon>Amphibia</taxon>
        <taxon>Batrachia</taxon>
        <taxon>Caudata</taxon>
        <taxon>Salamandroidea</taxon>
        <taxon>Salamandridae</taxon>
        <taxon>Pleurodelinae</taxon>
        <taxon>Pleurodeles</taxon>
    </lineage>
</organism>
<reference evidence="2" key="1">
    <citation type="journal article" date="2022" name="bioRxiv">
        <title>Sequencing and chromosome-scale assembly of the giantPleurodeles waltlgenome.</title>
        <authorList>
            <person name="Brown T."/>
            <person name="Elewa A."/>
            <person name="Iarovenko S."/>
            <person name="Subramanian E."/>
            <person name="Araus A.J."/>
            <person name="Petzold A."/>
            <person name="Susuki M."/>
            <person name="Suzuki K.-i.T."/>
            <person name="Hayashi T."/>
            <person name="Toyoda A."/>
            <person name="Oliveira C."/>
            <person name="Osipova E."/>
            <person name="Leigh N.D."/>
            <person name="Simon A."/>
            <person name="Yun M.H."/>
        </authorList>
    </citation>
    <scope>NUCLEOTIDE SEQUENCE</scope>
    <source>
        <strain evidence="2">20211129_DDA</strain>
        <tissue evidence="2">Liver</tissue>
    </source>
</reference>
<keyword evidence="3" id="KW-1185">Reference proteome</keyword>
<comment type="caution">
    <text evidence="2">The sequence shown here is derived from an EMBL/GenBank/DDBJ whole genome shotgun (WGS) entry which is preliminary data.</text>
</comment>
<dbReference type="Proteomes" id="UP001066276">
    <property type="component" value="Chromosome 12"/>
</dbReference>
<evidence type="ECO:0000313" key="2">
    <source>
        <dbReference type="EMBL" id="KAJ1081343.1"/>
    </source>
</evidence>
<dbReference type="AlphaFoldDB" id="A0AAV7KYU8"/>
<evidence type="ECO:0000256" key="1">
    <source>
        <dbReference type="SAM" id="MobiDB-lite"/>
    </source>
</evidence>
<evidence type="ECO:0000313" key="3">
    <source>
        <dbReference type="Proteomes" id="UP001066276"/>
    </source>
</evidence>
<feature type="compositionally biased region" description="Basic residues" evidence="1">
    <location>
        <begin position="7"/>
        <end position="39"/>
    </location>
</feature>
<feature type="region of interest" description="Disordered" evidence="1">
    <location>
        <begin position="1"/>
        <end position="40"/>
    </location>
</feature>
<accession>A0AAV7KYU8</accession>
<gene>
    <name evidence="2" type="ORF">NDU88_001525</name>
</gene>